<dbReference type="GO" id="GO:0005886">
    <property type="term" value="C:plasma membrane"/>
    <property type="evidence" value="ECO:0007669"/>
    <property type="project" value="UniProtKB-SubCell"/>
</dbReference>
<evidence type="ECO:0000256" key="1">
    <source>
        <dbReference type="ARBA" id="ARBA00004651"/>
    </source>
</evidence>
<dbReference type="Proteomes" id="UP000315995">
    <property type="component" value="Chromosome"/>
</dbReference>
<dbReference type="Pfam" id="PF00924">
    <property type="entry name" value="MS_channel_2nd"/>
    <property type="match status" value="1"/>
</dbReference>
<evidence type="ECO:0000313" key="9">
    <source>
        <dbReference type="EMBL" id="QDG54726.1"/>
    </source>
</evidence>
<keyword evidence="5 7" id="KW-1133">Transmembrane helix</keyword>
<organism evidence="9 10">
    <name type="scientific">Persicimonas caeni</name>
    <dbReference type="NCBI Taxonomy" id="2292766"/>
    <lineage>
        <taxon>Bacteria</taxon>
        <taxon>Deltaproteobacteria</taxon>
        <taxon>Bradymonadales</taxon>
        <taxon>Bradymonadaceae</taxon>
        <taxon>Persicimonas</taxon>
    </lineage>
</organism>
<comment type="similarity">
    <text evidence="2">Belongs to the MscS (TC 1.A.23) family.</text>
</comment>
<feature type="transmembrane region" description="Helical" evidence="7">
    <location>
        <begin position="72"/>
        <end position="93"/>
    </location>
</feature>
<dbReference type="RefSeq" id="WP_141201170.1">
    <property type="nucleotide sequence ID" value="NZ_CP041186.1"/>
</dbReference>
<evidence type="ECO:0000313" key="10">
    <source>
        <dbReference type="Proteomes" id="UP000315995"/>
    </source>
</evidence>
<evidence type="ECO:0000256" key="3">
    <source>
        <dbReference type="ARBA" id="ARBA00022475"/>
    </source>
</evidence>
<feature type="domain" description="Mechanosensitive ion channel MscS" evidence="8">
    <location>
        <begin position="119"/>
        <end position="182"/>
    </location>
</feature>
<dbReference type="SUPFAM" id="SSF50182">
    <property type="entry name" value="Sm-like ribonucleoproteins"/>
    <property type="match status" value="1"/>
</dbReference>
<keyword evidence="6 7" id="KW-0472">Membrane</keyword>
<evidence type="ECO:0000256" key="5">
    <source>
        <dbReference type="ARBA" id="ARBA00022989"/>
    </source>
</evidence>
<dbReference type="SUPFAM" id="SSF82689">
    <property type="entry name" value="Mechanosensitive channel protein MscS (YggB), C-terminal domain"/>
    <property type="match status" value="1"/>
</dbReference>
<name>A0A4Y6Q2D5_PERCE</name>
<dbReference type="OrthoDB" id="9784565at2"/>
<dbReference type="Gene3D" id="2.30.30.60">
    <property type="match status" value="1"/>
</dbReference>
<evidence type="ECO:0000256" key="7">
    <source>
        <dbReference type="SAM" id="Phobius"/>
    </source>
</evidence>
<keyword evidence="4 7" id="KW-0812">Transmembrane</keyword>
<dbReference type="AlphaFoldDB" id="A0A4Y6Q2D5"/>
<dbReference type="InterPro" id="IPR011014">
    <property type="entry name" value="MscS_channel_TM-2"/>
</dbReference>
<keyword evidence="10" id="KW-1185">Reference proteome</keyword>
<dbReference type="PANTHER" id="PTHR30221">
    <property type="entry name" value="SMALL-CONDUCTANCE MECHANOSENSITIVE CHANNEL"/>
    <property type="match status" value="1"/>
</dbReference>
<accession>A0A4Y6Q2D5</accession>
<reference evidence="9 10" key="1">
    <citation type="submission" date="2019-06" db="EMBL/GenBank/DDBJ databases">
        <title>Persicimonas caeni gen. nov., sp. nov., a predatory bacterium isolated from solar saltern.</title>
        <authorList>
            <person name="Wang S."/>
        </authorList>
    </citation>
    <scope>NUCLEOTIDE SEQUENCE [LARGE SCALE GENOMIC DNA]</scope>
    <source>
        <strain evidence="9 10">YN101</strain>
    </source>
</reference>
<dbReference type="InterPro" id="IPR010920">
    <property type="entry name" value="LSM_dom_sf"/>
</dbReference>
<dbReference type="InterPro" id="IPR045275">
    <property type="entry name" value="MscS_archaea/bacteria_type"/>
</dbReference>
<protein>
    <submittedName>
        <fullName evidence="9">Mechanosensitive ion channel</fullName>
    </submittedName>
</protein>
<evidence type="ECO:0000256" key="6">
    <source>
        <dbReference type="ARBA" id="ARBA00023136"/>
    </source>
</evidence>
<gene>
    <name evidence="9" type="ORF">FIV42_29470</name>
</gene>
<evidence type="ECO:0000256" key="2">
    <source>
        <dbReference type="ARBA" id="ARBA00008017"/>
    </source>
</evidence>
<comment type="subcellular location">
    <subcellularLocation>
        <location evidence="1">Cell membrane</location>
        <topology evidence="1">Multi-pass membrane protein</topology>
    </subcellularLocation>
</comment>
<dbReference type="GO" id="GO:0008381">
    <property type="term" value="F:mechanosensitive monoatomic ion channel activity"/>
    <property type="evidence" value="ECO:0007669"/>
    <property type="project" value="InterPro"/>
</dbReference>
<feature type="transmembrane region" description="Helical" evidence="7">
    <location>
        <begin position="34"/>
        <end position="51"/>
    </location>
</feature>
<evidence type="ECO:0000256" key="4">
    <source>
        <dbReference type="ARBA" id="ARBA00022692"/>
    </source>
</evidence>
<keyword evidence="3" id="KW-1003">Cell membrane</keyword>
<dbReference type="InterPro" id="IPR006685">
    <property type="entry name" value="MscS_channel_2nd"/>
</dbReference>
<dbReference type="SUPFAM" id="SSF82861">
    <property type="entry name" value="Mechanosensitive channel protein MscS (YggB), transmembrane region"/>
    <property type="match status" value="1"/>
</dbReference>
<dbReference type="Gene3D" id="3.30.70.100">
    <property type="match status" value="1"/>
</dbReference>
<accession>A0A5B8YGM1</accession>
<dbReference type="EMBL" id="CP041186">
    <property type="protein sequence ID" value="QDG54726.1"/>
    <property type="molecule type" value="Genomic_DNA"/>
</dbReference>
<dbReference type="InterPro" id="IPR011066">
    <property type="entry name" value="MscS_channel_C_sf"/>
</dbReference>
<dbReference type="PANTHER" id="PTHR30221:SF1">
    <property type="entry name" value="SMALL-CONDUCTANCE MECHANOSENSITIVE CHANNEL"/>
    <property type="match status" value="1"/>
</dbReference>
<sequence length="289" mass="31799">MLHLLHHIPLVAQADAETVAELAQKADLFEFEKIIWALAIIGAAVVASRVLQATLEKMGEGNAKRRLMLKKVASFSRVAIFAIALYMLVMTFFDAEEDKTALLGLGGTLAVTIGFALKDTASSVMAGILILVDQPFQVGDRVTFGDTYGEVTEIGLRSVRIQTLDDSEVSIPNNKFLTEAVTSGNSGALDMMIVIKFYISMDEDFDLARRIIYEACVTSKYVYLNKPVTITMKDDVTGMAFSTIIQCKAYVIDVRYEKAFETDVTARVKRAFREHGIEYPRVGISTAAA</sequence>
<dbReference type="InterPro" id="IPR023408">
    <property type="entry name" value="MscS_beta-dom_sf"/>
</dbReference>
<dbReference type="Gene3D" id="1.10.287.1260">
    <property type="match status" value="1"/>
</dbReference>
<evidence type="ECO:0000259" key="8">
    <source>
        <dbReference type="Pfam" id="PF00924"/>
    </source>
</evidence>
<proteinExistence type="inferred from homology"/>